<sequence length="167" mass="19173">MPNYKQFFIHSLKEFFYSCFIALTACLLLPQVWLYNLFFSLSNMISYIRFSFYTLLLSNLCSGLLIFFWGTRNDRFITFFLILNGTLLGVTLAFLKNISIIAGLLFPHAFFETPAIIALAALIRFYSASISTQHKKISIQTIILCFGLVIPLFIISAFLEARSHYGF</sequence>
<dbReference type="EMBL" id="FOKY01000011">
    <property type="protein sequence ID" value="SFB85075.1"/>
    <property type="molecule type" value="Genomic_DNA"/>
</dbReference>
<dbReference type="Proteomes" id="UP000240042">
    <property type="component" value="Unassembled WGS sequence"/>
</dbReference>
<feature type="transmembrane region" description="Helical" evidence="1">
    <location>
        <begin position="50"/>
        <end position="70"/>
    </location>
</feature>
<feature type="transmembrane region" description="Helical" evidence="1">
    <location>
        <begin position="76"/>
        <end position="95"/>
    </location>
</feature>
<keyword evidence="1" id="KW-1133">Transmembrane helix</keyword>
<feature type="transmembrane region" description="Helical" evidence="1">
    <location>
        <begin position="15"/>
        <end position="38"/>
    </location>
</feature>
<keyword evidence="1" id="KW-0472">Membrane</keyword>
<keyword evidence="1" id="KW-0812">Transmembrane</keyword>
<dbReference type="AlphaFoldDB" id="A0A1I1EDA7"/>
<dbReference type="PROSITE" id="PS51257">
    <property type="entry name" value="PROKAR_LIPOPROTEIN"/>
    <property type="match status" value="1"/>
</dbReference>
<dbReference type="RefSeq" id="WP_092319376.1">
    <property type="nucleotide sequence ID" value="NZ_FOKY01000011.1"/>
</dbReference>
<feature type="transmembrane region" description="Helical" evidence="1">
    <location>
        <begin position="102"/>
        <end position="125"/>
    </location>
</feature>
<dbReference type="InterPro" id="IPR002798">
    <property type="entry name" value="SpoIIM-like"/>
</dbReference>
<keyword evidence="3" id="KW-1185">Reference proteome</keyword>
<name>A0A1I1EDA7_BREAD</name>
<evidence type="ECO:0000313" key="3">
    <source>
        <dbReference type="Proteomes" id="UP000240042"/>
    </source>
</evidence>
<reference evidence="3" key="1">
    <citation type="submission" date="2016-10" db="EMBL/GenBank/DDBJ databases">
        <authorList>
            <person name="Varghese N."/>
            <person name="Submissions S."/>
        </authorList>
    </citation>
    <scope>NUCLEOTIDE SEQUENCE [LARGE SCALE GENOMIC DNA]</scope>
    <source>
        <strain evidence="3">ATCC 43811</strain>
    </source>
</reference>
<evidence type="ECO:0000256" key="1">
    <source>
        <dbReference type="SAM" id="Phobius"/>
    </source>
</evidence>
<accession>A0A1I1EDA7</accession>
<proteinExistence type="predicted"/>
<gene>
    <name evidence="2" type="ORF">SAMN02745150_01065</name>
</gene>
<protein>
    <submittedName>
        <fullName evidence="2">Stage II sporulation protein M</fullName>
    </submittedName>
</protein>
<dbReference type="Pfam" id="PF01944">
    <property type="entry name" value="SpoIIM"/>
    <property type="match status" value="1"/>
</dbReference>
<evidence type="ECO:0000313" key="2">
    <source>
        <dbReference type="EMBL" id="SFB85075.1"/>
    </source>
</evidence>
<organism evidence="2 3">
    <name type="scientific">Brevinema andersonii</name>
    <dbReference type="NCBI Taxonomy" id="34097"/>
    <lineage>
        <taxon>Bacteria</taxon>
        <taxon>Pseudomonadati</taxon>
        <taxon>Spirochaetota</taxon>
        <taxon>Spirochaetia</taxon>
        <taxon>Brevinematales</taxon>
        <taxon>Brevinemataceae</taxon>
        <taxon>Brevinema</taxon>
    </lineage>
</organism>
<dbReference type="STRING" id="34097.SAMN02745150_01065"/>
<feature type="transmembrane region" description="Helical" evidence="1">
    <location>
        <begin position="137"/>
        <end position="159"/>
    </location>
</feature>